<reference evidence="4" key="1">
    <citation type="journal article" date="2019" name="Int. J. Syst. Evol. Microbiol.">
        <title>The Global Catalogue of Microorganisms (GCM) 10K type strain sequencing project: providing services to taxonomists for standard genome sequencing and annotation.</title>
        <authorList>
            <consortium name="The Broad Institute Genomics Platform"/>
            <consortium name="The Broad Institute Genome Sequencing Center for Infectious Disease"/>
            <person name="Wu L."/>
            <person name="Ma J."/>
        </authorList>
    </citation>
    <scope>NUCLEOTIDE SEQUENCE [LARGE SCALE GENOMIC DNA]</scope>
    <source>
        <strain evidence="4">KCTC 23299</strain>
    </source>
</reference>
<keyword evidence="1" id="KW-0732">Signal</keyword>
<feature type="signal peptide" evidence="1">
    <location>
        <begin position="1"/>
        <end position="21"/>
    </location>
</feature>
<evidence type="ECO:0000256" key="1">
    <source>
        <dbReference type="SAM" id="SignalP"/>
    </source>
</evidence>
<protein>
    <submittedName>
        <fullName evidence="3">DUF4397 domain-containing protein</fullName>
    </submittedName>
</protein>
<dbReference type="Proteomes" id="UP001597511">
    <property type="component" value="Unassembled WGS sequence"/>
</dbReference>
<dbReference type="PROSITE" id="PS51257">
    <property type="entry name" value="PROKAR_LIPOPROTEIN"/>
    <property type="match status" value="1"/>
</dbReference>
<comment type="caution">
    <text evidence="3">The sequence shown here is derived from an EMBL/GenBank/DDBJ whole genome shotgun (WGS) entry which is preliminary data.</text>
</comment>
<sequence length="231" mass="24725">MKKINWLLGLAIVLVAMQSCMKNKNDSPSTPVAGLMAFNLASDKNQVGFDIGGNVFTPQPLNFLNYTGVYNGIFVGTRTLTAFDAMTNSSIASANTTYEEGNYYSAFLIGTSNNYRTLVVADSLDSLDAVAGKAYIRYINAIPDSTAPTVTVTANDAPVNSGVLSYGHISRFMPVNVGNVTITTSNGGNISTNRTFPVTEKKIYTILLAGNPASNNMDSVQTRYIENGTLQ</sequence>
<accession>A0ABW6A176</accession>
<dbReference type="InterPro" id="IPR025510">
    <property type="entry name" value="DUF4397"/>
</dbReference>
<evidence type="ECO:0000259" key="2">
    <source>
        <dbReference type="Pfam" id="PF14344"/>
    </source>
</evidence>
<evidence type="ECO:0000313" key="3">
    <source>
        <dbReference type="EMBL" id="MFD2919050.1"/>
    </source>
</evidence>
<keyword evidence="4" id="KW-1185">Reference proteome</keyword>
<evidence type="ECO:0000313" key="4">
    <source>
        <dbReference type="Proteomes" id="UP001597511"/>
    </source>
</evidence>
<dbReference type="Pfam" id="PF14344">
    <property type="entry name" value="DUF4397"/>
    <property type="match status" value="1"/>
</dbReference>
<feature type="chain" id="PRO_5047227588" evidence="1">
    <location>
        <begin position="22"/>
        <end position="231"/>
    </location>
</feature>
<name>A0ABW6A176_9BACT</name>
<dbReference type="RefSeq" id="WP_386095854.1">
    <property type="nucleotide sequence ID" value="NZ_JBHUOZ010000001.1"/>
</dbReference>
<organism evidence="3 4">
    <name type="scientific">Terrimonas rubra</name>
    <dbReference type="NCBI Taxonomy" id="1035890"/>
    <lineage>
        <taxon>Bacteria</taxon>
        <taxon>Pseudomonadati</taxon>
        <taxon>Bacteroidota</taxon>
        <taxon>Chitinophagia</taxon>
        <taxon>Chitinophagales</taxon>
        <taxon>Chitinophagaceae</taxon>
        <taxon>Terrimonas</taxon>
    </lineage>
</organism>
<proteinExistence type="predicted"/>
<gene>
    <name evidence="3" type="ORF">ACFS6H_04950</name>
</gene>
<feature type="domain" description="DUF4397" evidence="2">
    <location>
        <begin position="134"/>
        <end position="218"/>
    </location>
</feature>
<dbReference type="EMBL" id="JBHUOZ010000001">
    <property type="protein sequence ID" value="MFD2919050.1"/>
    <property type="molecule type" value="Genomic_DNA"/>
</dbReference>